<dbReference type="EMBL" id="BTRK01000005">
    <property type="protein sequence ID" value="GMR51814.1"/>
    <property type="molecule type" value="Genomic_DNA"/>
</dbReference>
<name>A0AAN5CWC6_9BILA</name>
<comment type="caution">
    <text evidence="2">The sequence shown here is derived from an EMBL/GenBank/DDBJ whole genome shotgun (WGS) entry which is preliminary data.</text>
</comment>
<dbReference type="Proteomes" id="UP001328107">
    <property type="component" value="Unassembled WGS sequence"/>
</dbReference>
<dbReference type="PANTHER" id="PTHR48441">
    <property type="match status" value="1"/>
</dbReference>
<feature type="compositionally biased region" description="Basic and acidic residues" evidence="1">
    <location>
        <begin position="124"/>
        <end position="141"/>
    </location>
</feature>
<feature type="compositionally biased region" description="Basic and acidic residues" evidence="1">
    <location>
        <begin position="68"/>
        <end position="79"/>
    </location>
</feature>
<gene>
    <name evidence="2" type="ORF">PMAYCL1PPCAC_22009</name>
</gene>
<keyword evidence="3" id="KW-1185">Reference proteome</keyword>
<organism evidence="2 3">
    <name type="scientific">Pristionchus mayeri</name>
    <dbReference type="NCBI Taxonomy" id="1317129"/>
    <lineage>
        <taxon>Eukaryota</taxon>
        <taxon>Metazoa</taxon>
        <taxon>Ecdysozoa</taxon>
        <taxon>Nematoda</taxon>
        <taxon>Chromadorea</taxon>
        <taxon>Rhabditida</taxon>
        <taxon>Rhabditina</taxon>
        <taxon>Diplogasteromorpha</taxon>
        <taxon>Diplogasteroidea</taxon>
        <taxon>Neodiplogasteridae</taxon>
        <taxon>Pristionchus</taxon>
    </lineage>
</organism>
<feature type="compositionally biased region" description="Basic and acidic residues" evidence="1">
    <location>
        <begin position="91"/>
        <end position="113"/>
    </location>
</feature>
<evidence type="ECO:0000256" key="1">
    <source>
        <dbReference type="SAM" id="MobiDB-lite"/>
    </source>
</evidence>
<feature type="non-terminal residue" evidence="2">
    <location>
        <position position="235"/>
    </location>
</feature>
<sequence>MSDDKPLDQDEDNDEFFSARSGPGHFTDSAPFINPAHSMKAPGNVDNSPSSRRVKKSARPEVYGRNFFSDEKAHNSEKSSKRREKNKCGKNKWDRREYRKEELEGSPRKTEKRKEKKKKPIRVQTEEASKTDEEVRDQRSKIKDQPRVFHPRFRPVGPQPRPYFQQETFIMRSFAEPATAPKCRFRTLRFASTQEVIEFDGVGDQVQHPKYTDRAITNNWRRWGAYRTLCEQGGY</sequence>
<reference evidence="3" key="1">
    <citation type="submission" date="2022-10" db="EMBL/GenBank/DDBJ databases">
        <title>Genome assembly of Pristionchus species.</title>
        <authorList>
            <person name="Yoshida K."/>
            <person name="Sommer R.J."/>
        </authorList>
    </citation>
    <scope>NUCLEOTIDE SEQUENCE [LARGE SCALE GENOMIC DNA]</scope>
    <source>
        <strain evidence="3">RS5460</strain>
    </source>
</reference>
<dbReference type="PANTHER" id="PTHR48441:SF1">
    <property type="entry name" value="NT-3"/>
    <property type="match status" value="1"/>
</dbReference>
<feature type="region of interest" description="Disordered" evidence="1">
    <location>
        <begin position="1"/>
        <end position="141"/>
    </location>
</feature>
<dbReference type="AlphaFoldDB" id="A0AAN5CWC6"/>
<feature type="compositionally biased region" description="Basic residues" evidence="1">
    <location>
        <begin position="80"/>
        <end position="90"/>
    </location>
</feature>
<evidence type="ECO:0000313" key="3">
    <source>
        <dbReference type="Proteomes" id="UP001328107"/>
    </source>
</evidence>
<accession>A0AAN5CWC6</accession>
<proteinExistence type="predicted"/>
<protein>
    <submittedName>
        <fullName evidence="2">Uncharacterized protein</fullName>
    </submittedName>
</protein>
<evidence type="ECO:0000313" key="2">
    <source>
        <dbReference type="EMBL" id="GMR51814.1"/>
    </source>
</evidence>